<dbReference type="Proteomes" id="UP000541770">
    <property type="component" value="Unassembled WGS sequence"/>
</dbReference>
<name>A0A7W2JZ02_9PSED</name>
<gene>
    <name evidence="1" type="ORF">H4C75_23420</name>
</gene>
<sequence>MTTESAQEIGVTIYGQNSTSASVLKVYRQDWFDDDFGFTIEAVSDGNPAHAQYWLKLTGYWSPRAGDYLLTAEDQGEKPHILVEFGYFEKSIKAIEAGTFELHMIDYKERSLTGRFEFPVELDDAEFDIESWEFDVAAGT</sequence>
<reference evidence="1 2" key="1">
    <citation type="submission" date="2020-07" db="EMBL/GenBank/DDBJ databases">
        <title>Diversity of carbapenemase encoding genes among Pseudomonas putida group clinical isolates in a tertiary Brazilian hospital.</title>
        <authorList>
            <person name="Alberto-Lei F."/>
            <person name="Nodari C.S."/>
            <person name="Streling A.P."/>
            <person name="Paulino J.T."/>
            <person name="Bessa-Neto F.O."/>
            <person name="Cayo R."/>
            <person name="Gales A.C."/>
        </authorList>
    </citation>
    <scope>NUCLEOTIDE SEQUENCE [LARGE SCALE GENOMIC DNA]</scope>
    <source>
        <strain evidence="1 2">14802</strain>
    </source>
</reference>
<proteinExistence type="predicted"/>
<dbReference type="AlphaFoldDB" id="A0A7W2JZ02"/>
<dbReference type="RefSeq" id="WP_182324482.1">
    <property type="nucleotide sequence ID" value="NZ_BQIT01000017.1"/>
</dbReference>
<evidence type="ECO:0000313" key="2">
    <source>
        <dbReference type="Proteomes" id="UP000541770"/>
    </source>
</evidence>
<organism evidence="1 2">
    <name type="scientific">Pseudomonas mosselii</name>
    <dbReference type="NCBI Taxonomy" id="78327"/>
    <lineage>
        <taxon>Bacteria</taxon>
        <taxon>Pseudomonadati</taxon>
        <taxon>Pseudomonadota</taxon>
        <taxon>Gammaproteobacteria</taxon>
        <taxon>Pseudomonadales</taxon>
        <taxon>Pseudomonadaceae</taxon>
        <taxon>Pseudomonas</taxon>
    </lineage>
</organism>
<accession>A0A7W2JZ02</accession>
<protein>
    <submittedName>
        <fullName evidence="1">Uncharacterized protein</fullName>
    </submittedName>
</protein>
<comment type="caution">
    <text evidence="1">The sequence shown here is derived from an EMBL/GenBank/DDBJ whole genome shotgun (WGS) entry which is preliminary data.</text>
</comment>
<dbReference type="EMBL" id="JACGDE010000019">
    <property type="protein sequence ID" value="MBA6067690.1"/>
    <property type="molecule type" value="Genomic_DNA"/>
</dbReference>
<evidence type="ECO:0000313" key="1">
    <source>
        <dbReference type="EMBL" id="MBA6067690.1"/>
    </source>
</evidence>